<dbReference type="InterPro" id="IPR006048">
    <property type="entry name" value="A-amylase/branching_C"/>
</dbReference>
<dbReference type="PANTHER" id="PTHR43651">
    <property type="entry name" value="1,4-ALPHA-GLUCAN-BRANCHING ENZYME"/>
    <property type="match status" value="1"/>
</dbReference>
<dbReference type="InterPro" id="IPR044143">
    <property type="entry name" value="GlgB_N_E_set_prok"/>
</dbReference>
<dbReference type="SMART" id="SM00642">
    <property type="entry name" value="Aamy"/>
    <property type="match status" value="1"/>
</dbReference>
<dbReference type="AlphaFoldDB" id="A9D2H6"/>
<comment type="function">
    <text evidence="2 10">Catalyzes the formation of the alpha-1,6-glucosidic linkages in glycogen by scission of a 1,4-alpha-linked oligosaccharide from growing alpha-1,4-glucan chains and the subsequent attachment of the oligosaccharide to the alpha-1,6 position.</text>
</comment>
<dbReference type="GO" id="GO:0005829">
    <property type="term" value="C:cytosol"/>
    <property type="evidence" value="ECO:0007669"/>
    <property type="project" value="TreeGrafter"/>
</dbReference>
<name>A9D2H6_9GAMM</name>
<dbReference type="Pfam" id="PF00128">
    <property type="entry name" value="Alpha-amylase"/>
    <property type="match status" value="1"/>
</dbReference>
<evidence type="ECO:0000256" key="8">
    <source>
        <dbReference type="ARBA" id="ARBA00023056"/>
    </source>
</evidence>
<keyword evidence="14" id="KW-1185">Reference proteome</keyword>
<dbReference type="PANTHER" id="PTHR43651:SF3">
    <property type="entry name" value="1,4-ALPHA-GLUCAN-BRANCHING ENZYME"/>
    <property type="match status" value="1"/>
</dbReference>
<dbReference type="NCBIfam" id="NF003811">
    <property type="entry name" value="PRK05402.1"/>
    <property type="match status" value="1"/>
</dbReference>
<proteinExistence type="inferred from homology"/>
<sequence length="791" mass="90436">MMTQNAPHFHHGADIALLNGEYCDVFSLLGMHLQENPSDTSTKNTKGKQVEAKVKVVQAKKHLLVRCLLPGALSVEVLNLKDGRKLASLERVNETGLFAGVIGRRVKPFLYKLRVEYPLSIEEIIDPYQFPSLLNQDDVYLFAEGRLEQAYHLLGANWRQSQGVEGVNFCVWAPNARRVSVVGDFNHWDGTRHVMRQHLANGLWEIFIPDVNEQAHYKFELISEHGERIEKSDPYAKAMQAAPGNASLVPRKQDFNWQDKEWLAYRKAQQWHHQPISTYEVHLASWRRKGDEGELFLNYQDLIEQLIPYVKEMGFTHLQLMPISEYPFDGSWGYQPVGLYAPSHRFGDVAGLKAFVDACHQAGLAVVLDWVAAHFPKDPHGLIQFDGTSLYEHQDPRRGEHPDWDTLIYNYGRGEVQSYLLSNACYWLDEFHFDGLRIDAVSSMLYLDYSREPGQWLPNAEGGRENLQAISFLQSLNQRLYQAFPGIVMIAEESTAWPGVTKRVDESGLGFGFKWNMGWMNDSLRYLGRDPIHRSHHHSELTFSLMYCFSEQFILSLSHDEVVHGKGSLLHKVPGDDWQKFASLRAYFGFMWGHPGKKLLFMGNEFGQRDEWSHERSLDWHLLQYAPHRGLQTWVKDLNHLYLSQPSLYCQDTRADKFQWLDCDNHQASVFSFIRYDESADEHLIFIVNMTPQVHHGFRIGLPLGCEYRELLNSDSELYGGSGVGNAGVILAEELPYQNMPHSSLITVPSLGCLVLSPSHLTRHSVIDSATNLTTNLTRGLEQTGESDEAH</sequence>
<dbReference type="InterPro" id="IPR037439">
    <property type="entry name" value="Branching_enzy"/>
</dbReference>
<dbReference type="Pfam" id="PF02922">
    <property type="entry name" value="CBM_48"/>
    <property type="match status" value="1"/>
</dbReference>
<gene>
    <name evidence="10" type="primary">glgB</name>
    <name evidence="13" type="ORF">KT99_04394</name>
</gene>
<dbReference type="PIRSF" id="PIRSF000463">
    <property type="entry name" value="GlgB"/>
    <property type="match status" value="1"/>
</dbReference>
<feature type="domain" description="Glycosyl hydrolase family 13 catalytic" evidence="12">
    <location>
        <begin position="280"/>
        <end position="629"/>
    </location>
</feature>
<evidence type="ECO:0000256" key="2">
    <source>
        <dbReference type="ARBA" id="ARBA00002953"/>
    </source>
</evidence>
<comment type="pathway">
    <text evidence="3 10">Glycan biosynthesis; glycogen biosynthesis.</text>
</comment>
<accession>A9D2H6</accession>
<dbReference type="FunFam" id="2.60.40.1180:FF:000002">
    <property type="entry name" value="1,4-alpha-glucan branching enzyme GlgB"/>
    <property type="match status" value="1"/>
</dbReference>
<dbReference type="InterPro" id="IPR054169">
    <property type="entry name" value="GlgB_N"/>
</dbReference>
<comment type="caution">
    <text evidence="13">The sequence shown here is derived from an EMBL/GenBank/DDBJ whole genome shotgun (WGS) entry which is preliminary data.</text>
</comment>
<dbReference type="Proteomes" id="UP000005839">
    <property type="component" value="Unassembled WGS sequence"/>
</dbReference>
<dbReference type="GO" id="GO:0004553">
    <property type="term" value="F:hydrolase activity, hydrolyzing O-glycosyl compounds"/>
    <property type="evidence" value="ECO:0007669"/>
    <property type="project" value="InterPro"/>
</dbReference>
<evidence type="ECO:0000313" key="13">
    <source>
        <dbReference type="EMBL" id="EDQ01812.1"/>
    </source>
</evidence>
<keyword evidence="8 10" id="KW-0320">Glycogen biosynthesis</keyword>
<dbReference type="Pfam" id="PF02806">
    <property type="entry name" value="Alpha-amylase_C"/>
    <property type="match status" value="1"/>
</dbReference>
<evidence type="ECO:0000259" key="12">
    <source>
        <dbReference type="SMART" id="SM00642"/>
    </source>
</evidence>
<dbReference type="InterPro" id="IPR004193">
    <property type="entry name" value="Glyco_hydro_13_N"/>
</dbReference>
<evidence type="ECO:0000256" key="1">
    <source>
        <dbReference type="ARBA" id="ARBA00000826"/>
    </source>
</evidence>
<dbReference type="NCBIfam" id="NF008967">
    <property type="entry name" value="PRK12313.1"/>
    <property type="match status" value="1"/>
</dbReference>
<dbReference type="InterPro" id="IPR006407">
    <property type="entry name" value="GlgB"/>
</dbReference>
<dbReference type="InterPro" id="IPR013780">
    <property type="entry name" value="Glyco_hydro_b"/>
</dbReference>
<keyword evidence="6 10" id="KW-0328">Glycosyltransferase</keyword>
<keyword evidence="5 10" id="KW-0321">Glycogen metabolism</keyword>
<dbReference type="Gene3D" id="2.60.40.10">
    <property type="entry name" value="Immunoglobulins"/>
    <property type="match status" value="1"/>
</dbReference>
<dbReference type="InterPro" id="IPR013783">
    <property type="entry name" value="Ig-like_fold"/>
</dbReference>
<dbReference type="CDD" id="cd02855">
    <property type="entry name" value="E_set_GBE_prok_N"/>
    <property type="match status" value="1"/>
</dbReference>
<evidence type="ECO:0000256" key="3">
    <source>
        <dbReference type="ARBA" id="ARBA00004964"/>
    </source>
</evidence>
<feature type="active site" description="Proton donor" evidence="10 11">
    <location>
        <position position="492"/>
    </location>
</feature>
<dbReference type="SUPFAM" id="SSF51011">
    <property type="entry name" value="Glycosyl hydrolase domain"/>
    <property type="match status" value="1"/>
</dbReference>
<dbReference type="FunFam" id="2.60.40.10:FF:000169">
    <property type="entry name" value="1,4-alpha-glucan branching enzyme GlgB"/>
    <property type="match status" value="1"/>
</dbReference>
<comment type="subunit">
    <text evidence="10">Monomer.</text>
</comment>
<dbReference type="GO" id="GO:0003844">
    <property type="term" value="F:1,4-alpha-glucan branching enzyme activity"/>
    <property type="evidence" value="ECO:0007669"/>
    <property type="project" value="UniProtKB-UniRule"/>
</dbReference>
<dbReference type="NCBIfam" id="TIGR01515">
    <property type="entry name" value="branching_enzym"/>
    <property type="match status" value="1"/>
</dbReference>
<dbReference type="EMBL" id="ABIC01000007">
    <property type="protein sequence ID" value="EDQ01812.1"/>
    <property type="molecule type" value="Genomic_DNA"/>
</dbReference>
<dbReference type="GO" id="GO:0043169">
    <property type="term" value="F:cation binding"/>
    <property type="evidence" value="ECO:0007669"/>
    <property type="project" value="InterPro"/>
</dbReference>
<comment type="catalytic activity">
    <reaction evidence="1 10">
        <text>Transfers a segment of a (1-&gt;4)-alpha-D-glucan chain to a primary hydroxy group in a similar glucan chain.</text>
        <dbReference type="EC" id="2.4.1.18"/>
    </reaction>
</comment>
<evidence type="ECO:0000256" key="7">
    <source>
        <dbReference type="ARBA" id="ARBA00022679"/>
    </source>
</evidence>
<evidence type="ECO:0000256" key="10">
    <source>
        <dbReference type="HAMAP-Rule" id="MF_00685"/>
    </source>
</evidence>
<dbReference type="CDD" id="cd11322">
    <property type="entry name" value="AmyAc_Glg_BE"/>
    <property type="match status" value="1"/>
</dbReference>
<evidence type="ECO:0000313" key="14">
    <source>
        <dbReference type="Proteomes" id="UP000005839"/>
    </source>
</evidence>
<keyword evidence="7 10" id="KW-0808">Transferase</keyword>
<dbReference type="InterPro" id="IPR014756">
    <property type="entry name" value="Ig_E-set"/>
</dbReference>
<dbReference type="UniPathway" id="UPA00164"/>
<reference evidence="13 14" key="1">
    <citation type="submission" date="2007-10" db="EMBL/GenBank/DDBJ databases">
        <authorList>
            <person name="Yayanos A."/>
            <person name="Ferriera S."/>
            <person name="Johnson J."/>
            <person name="Kravitz S."/>
            <person name="Halpern A."/>
            <person name="Remington K."/>
            <person name="Beeson K."/>
            <person name="Tran B."/>
            <person name="Rogers Y.-H."/>
            <person name="Friedman R."/>
            <person name="Venter J.C."/>
        </authorList>
    </citation>
    <scope>NUCLEOTIDE SEQUENCE [LARGE SCALE GENOMIC DNA]</scope>
    <source>
        <strain evidence="13 14">KT99</strain>
    </source>
</reference>
<dbReference type="InterPro" id="IPR006047">
    <property type="entry name" value="GH13_cat_dom"/>
</dbReference>
<dbReference type="EC" id="2.4.1.18" evidence="10"/>
<dbReference type="GO" id="GO:0005978">
    <property type="term" value="P:glycogen biosynthetic process"/>
    <property type="evidence" value="ECO:0007669"/>
    <property type="project" value="UniProtKB-UniRule"/>
</dbReference>
<feature type="active site" description="Nucleophile" evidence="10 11">
    <location>
        <position position="439"/>
    </location>
</feature>
<evidence type="ECO:0000256" key="9">
    <source>
        <dbReference type="ARBA" id="ARBA00023277"/>
    </source>
</evidence>
<dbReference type="RefSeq" id="WP_005497579.1">
    <property type="nucleotide sequence ID" value="NZ_ABIC01000007.1"/>
</dbReference>
<dbReference type="SUPFAM" id="SSF51445">
    <property type="entry name" value="(Trans)glycosidases"/>
    <property type="match status" value="1"/>
</dbReference>
<evidence type="ECO:0000256" key="4">
    <source>
        <dbReference type="ARBA" id="ARBA00009000"/>
    </source>
</evidence>
<comment type="similarity">
    <text evidence="4 10">Belongs to the glycosyl hydrolase 13 family. GlgB subfamily.</text>
</comment>
<dbReference type="Gene3D" id="2.60.40.1180">
    <property type="entry name" value="Golgi alpha-mannosidase II"/>
    <property type="match status" value="1"/>
</dbReference>
<protein>
    <recommendedName>
        <fullName evidence="10">1,4-alpha-glucan branching enzyme GlgB</fullName>
        <ecNumber evidence="10">2.4.1.18</ecNumber>
    </recommendedName>
    <alternativeName>
        <fullName evidence="10">1,4-alpha-D-glucan:1,4-alpha-D-glucan 6-glucosyl-transferase</fullName>
    </alternativeName>
    <alternativeName>
        <fullName evidence="10">Alpha-(1-&gt;4)-glucan branching enzyme</fullName>
    </alternativeName>
    <alternativeName>
        <fullName evidence="10">Glycogen branching enzyme</fullName>
        <shortName evidence="10">BE</shortName>
    </alternativeName>
</protein>
<dbReference type="Gene3D" id="3.20.20.80">
    <property type="entry name" value="Glycosidases"/>
    <property type="match status" value="1"/>
</dbReference>
<dbReference type="InterPro" id="IPR017853">
    <property type="entry name" value="GH"/>
</dbReference>
<dbReference type="FunFam" id="3.20.20.80:FF:000003">
    <property type="entry name" value="1,4-alpha-glucan branching enzyme GlgB"/>
    <property type="match status" value="1"/>
</dbReference>
<dbReference type="STRING" id="314608.KT99_04394"/>
<dbReference type="Pfam" id="PF22019">
    <property type="entry name" value="GlgB_N"/>
    <property type="match status" value="1"/>
</dbReference>
<evidence type="ECO:0000256" key="11">
    <source>
        <dbReference type="PIRSR" id="PIRSR000463-1"/>
    </source>
</evidence>
<dbReference type="HAMAP" id="MF_00685">
    <property type="entry name" value="GlgB"/>
    <property type="match status" value="1"/>
</dbReference>
<evidence type="ECO:0000256" key="5">
    <source>
        <dbReference type="ARBA" id="ARBA00022600"/>
    </source>
</evidence>
<dbReference type="SUPFAM" id="SSF81296">
    <property type="entry name" value="E set domains"/>
    <property type="match status" value="1"/>
</dbReference>
<keyword evidence="9 10" id="KW-0119">Carbohydrate metabolism</keyword>
<organism evidence="13 14">
    <name type="scientific">Shewanella benthica KT99</name>
    <dbReference type="NCBI Taxonomy" id="314608"/>
    <lineage>
        <taxon>Bacteria</taxon>
        <taxon>Pseudomonadati</taxon>
        <taxon>Pseudomonadota</taxon>
        <taxon>Gammaproteobacteria</taxon>
        <taxon>Alteromonadales</taxon>
        <taxon>Shewanellaceae</taxon>
        <taxon>Shewanella</taxon>
    </lineage>
</organism>
<evidence type="ECO:0000256" key="6">
    <source>
        <dbReference type="ARBA" id="ARBA00022676"/>
    </source>
</evidence>